<evidence type="ECO:0008006" key="3">
    <source>
        <dbReference type="Google" id="ProtNLM"/>
    </source>
</evidence>
<protein>
    <recommendedName>
        <fullName evidence="3">Transposase</fullName>
    </recommendedName>
</protein>
<proteinExistence type="predicted"/>
<evidence type="ECO:0000313" key="2">
    <source>
        <dbReference type="Proteomes" id="UP000643165"/>
    </source>
</evidence>
<reference evidence="1 2" key="1">
    <citation type="submission" date="2021-01" db="EMBL/GenBank/DDBJ databases">
        <title>Whole genome shotgun sequence of Verrucosispora lutea NBRC 106530.</title>
        <authorList>
            <person name="Komaki H."/>
            <person name="Tamura T."/>
        </authorList>
    </citation>
    <scope>NUCLEOTIDE SEQUENCE [LARGE SCALE GENOMIC DNA]</scope>
    <source>
        <strain evidence="1 2">NBRC 106530</strain>
    </source>
</reference>
<accession>A0ABQ4IVY9</accession>
<organism evidence="1 2">
    <name type="scientific">Micromonospora lutea</name>
    <dbReference type="NCBI Taxonomy" id="419825"/>
    <lineage>
        <taxon>Bacteria</taxon>
        <taxon>Bacillati</taxon>
        <taxon>Actinomycetota</taxon>
        <taxon>Actinomycetes</taxon>
        <taxon>Micromonosporales</taxon>
        <taxon>Micromonosporaceae</taxon>
        <taxon>Micromonospora</taxon>
    </lineage>
</organism>
<keyword evidence="2" id="KW-1185">Reference proteome</keyword>
<dbReference type="Proteomes" id="UP000643165">
    <property type="component" value="Unassembled WGS sequence"/>
</dbReference>
<gene>
    <name evidence="1" type="ORF">Vlu01_27150</name>
</gene>
<evidence type="ECO:0000313" key="1">
    <source>
        <dbReference type="EMBL" id="GIJ22091.1"/>
    </source>
</evidence>
<dbReference type="EMBL" id="BOPB01000013">
    <property type="protein sequence ID" value="GIJ22091.1"/>
    <property type="molecule type" value="Genomic_DNA"/>
</dbReference>
<dbReference type="RefSeq" id="WP_203999472.1">
    <property type="nucleotide sequence ID" value="NZ_BOPB01000013.1"/>
</dbReference>
<sequence length="62" mass="7263">MIRELIDRHPPHGWTWIDCYQLDRHGDAIAKRQLFVMPARLRPVHVPPVPYAARRTPARGAR</sequence>
<comment type="caution">
    <text evidence="1">The sequence shown here is derived from an EMBL/GenBank/DDBJ whole genome shotgun (WGS) entry which is preliminary data.</text>
</comment>
<name>A0ABQ4IVY9_9ACTN</name>